<feature type="compositionally biased region" description="Polar residues" evidence="1">
    <location>
        <begin position="179"/>
        <end position="194"/>
    </location>
</feature>
<feature type="compositionally biased region" description="Basic residues" evidence="1">
    <location>
        <begin position="169"/>
        <end position="178"/>
    </location>
</feature>
<sequence length="561" mass="62594">MRVSRQGECHEPVAKRLIQTAIVCKNRAFREFRKKVPKFGRTPWKAGLEDLNPANLVFEMVLTRPNQDDPSAAMIQLKTNRSPDGARSLRIFLSGRHLSPTRHVQLRSLSLCIFLPSAFSHRDSPSVVILLPSADDHPQPPNRQSFYIMEARNEGLRSVFPPMTKGLSLRRKLQKRVSKQQPDVASQRGSGLSTQAAANNEGVTINNISAPQLQHPGSPVPFPGYSKVELSRRNDFYYEPVSPPPRSDRRPAPPIVPELSHLVTSNPQPQPAPSPTSAATSVPRTRRRAKTPIFSIGQLEALPRPGDNTTGRTSSVDLIARQYTDLLESRPDPTYADANSEPPSPRSGKFEERHDDGQKFEERHDGRQKFEERHDDRQRLPIRRRHSSIDLRKETLHATPKHLFEPPSAAISPTSDDGTLVSFDDDAVYFKPFSFGEDEPGSPRSPHPPPTDRRRSSADGGNVSLQICVDLLTRELASAFVERPSRPSLSTSALQVWVMIEAYEKLRDRLAESRHVEGLGAVELMFDVWLRALCAIHDSMTGCGKMCGVDAIAELGTEELD</sequence>
<dbReference type="EMBL" id="MU853407">
    <property type="protein sequence ID" value="KAK4134824.1"/>
    <property type="molecule type" value="Genomic_DNA"/>
</dbReference>
<comment type="caution">
    <text evidence="2">The sequence shown here is derived from an EMBL/GenBank/DDBJ whole genome shotgun (WGS) entry which is preliminary data.</text>
</comment>
<accession>A0AAN6UL89</accession>
<reference evidence="2" key="1">
    <citation type="journal article" date="2023" name="Mol. Phylogenet. Evol.">
        <title>Genome-scale phylogeny and comparative genomics of the fungal order Sordariales.</title>
        <authorList>
            <person name="Hensen N."/>
            <person name="Bonometti L."/>
            <person name="Westerberg I."/>
            <person name="Brannstrom I.O."/>
            <person name="Guillou S."/>
            <person name="Cros-Aarteil S."/>
            <person name="Calhoun S."/>
            <person name="Haridas S."/>
            <person name="Kuo A."/>
            <person name="Mondo S."/>
            <person name="Pangilinan J."/>
            <person name="Riley R."/>
            <person name="LaButti K."/>
            <person name="Andreopoulos B."/>
            <person name="Lipzen A."/>
            <person name="Chen C."/>
            <person name="Yan M."/>
            <person name="Daum C."/>
            <person name="Ng V."/>
            <person name="Clum A."/>
            <person name="Steindorff A."/>
            <person name="Ohm R.A."/>
            <person name="Martin F."/>
            <person name="Silar P."/>
            <person name="Natvig D.O."/>
            <person name="Lalanne C."/>
            <person name="Gautier V."/>
            <person name="Ament-Velasquez S.L."/>
            <person name="Kruys A."/>
            <person name="Hutchinson M.I."/>
            <person name="Powell A.J."/>
            <person name="Barry K."/>
            <person name="Miller A.N."/>
            <person name="Grigoriev I.V."/>
            <person name="Debuchy R."/>
            <person name="Gladieux P."/>
            <person name="Hiltunen Thoren M."/>
            <person name="Johannesson H."/>
        </authorList>
    </citation>
    <scope>NUCLEOTIDE SEQUENCE</scope>
    <source>
        <strain evidence="2">CBS 123565</strain>
    </source>
</reference>
<evidence type="ECO:0000256" key="1">
    <source>
        <dbReference type="SAM" id="MobiDB-lite"/>
    </source>
</evidence>
<feature type="region of interest" description="Disordered" evidence="1">
    <location>
        <begin position="327"/>
        <end position="418"/>
    </location>
</feature>
<dbReference type="AlphaFoldDB" id="A0AAN6UL89"/>
<protein>
    <submittedName>
        <fullName evidence="2">Uncharacterized protein</fullName>
    </submittedName>
</protein>
<gene>
    <name evidence="2" type="ORF">BT67DRAFT_455564</name>
</gene>
<evidence type="ECO:0000313" key="3">
    <source>
        <dbReference type="Proteomes" id="UP001304895"/>
    </source>
</evidence>
<proteinExistence type="predicted"/>
<feature type="compositionally biased region" description="Basic and acidic residues" evidence="1">
    <location>
        <begin position="348"/>
        <end position="379"/>
    </location>
</feature>
<feature type="region of interest" description="Disordered" evidence="1">
    <location>
        <begin position="433"/>
        <end position="460"/>
    </location>
</feature>
<evidence type="ECO:0000313" key="2">
    <source>
        <dbReference type="EMBL" id="KAK4134824.1"/>
    </source>
</evidence>
<name>A0AAN6UL89_9PEZI</name>
<dbReference type="Proteomes" id="UP001304895">
    <property type="component" value="Unassembled WGS sequence"/>
</dbReference>
<organism evidence="2 3">
    <name type="scientific">Trichocladium antarcticum</name>
    <dbReference type="NCBI Taxonomy" id="1450529"/>
    <lineage>
        <taxon>Eukaryota</taxon>
        <taxon>Fungi</taxon>
        <taxon>Dikarya</taxon>
        <taxon>Ascomycota</taxon>
        <taxon>Pezizomycotina</taxon>
        <taxon>Sordariomycetes</taxon>
        <taxon>Sordariomycetidae</taxon>
        <taxon>Sordariales</taxon>
        <taxon>Chaetomiaceae</taxon>
        <taxon>Trichocladium</taxon>
    </lineage>
</organism>
<reference evidence="2" key="2">
    <citation type="submission" date="2023-05" db="EMBL/GenBank/DDBJ databases">
        <authorList>
            <consortium name="Lawrence Berkeley National Laboratory"/>
            <person name="Steindorff A."/>
            <person name="Hensen N."/>
            <person name="Bonometti L."/>
            <person name="Westerberg I."/>
            <person name="Brannstrom I.O."/>
            <person name="Guillou S."/>
            <person name="Cros-Aarteil S."/>
            <person name="Calhoun S."/>
            <person name="Haridas S."/>
            <person name="Kuo A."/>
            <person name="Mondo S."/>
            <person name="Pangilinan J."/>
            <person name="Riley R."/>
            <person name="Labutti K."/>
            <person name="Andreopoulos B."/>
            <person name="Lipzen A."/>
            <person name="Chen C."/>
            <person name="Yanf M."/>
            <person name="Daum C."/>
            <person name="Ng V."/>
            <person name="Clum A."/>
            <person name="Ohm R."/>
            <person name="Martin F."/>
            <person name="Silar P."/>
            <person name="Natvig D."/>
            <person name="Lalanne C."/>
            <person name="Gautier V."/>
            <person name="Ament-Velasquez S.L."/>
            <person name="Kruys A."/>
            <person name="Hutchinson M.I."/>
            <person name="Powell A.J."/>
            <person name="Barry K."/>
            <person name="Miller A.N."/>
            <person name="Grigoriev I.V."/>
            <person name="Debuchy R."/>
            <person name="Gladieux P."/>
            <person name="Thoren M.H."/>
            <person name="Johannesson H."/>
        </authorList>
    </citation>
    <scope>NUCLEOTIDE SEQUENCE</scope>
    <source>
        <strain evidence="2">CBS 123565</strain>
    </source>
</reference>
<feature type="region of interest" description="Disordered" evidence="1">
    <location>
        <begin position="236"/>
        <end position="315"/>
    </location>
</feature>
<feature type="region of interest" description="Disordered" evidence="1">
    <location>
        <begin position="169"/>
        <end position="194"/>
    </location>
</feature>
<feature type="compositionally biased region" description="Basic and acidic residues" evidence="1">
    <location>
        <begin position="387"/>
        <end position="396"/>
    </location>
</feature>
<keyword evidence="3" id="KW-1185">Reference proteome</keyword>